<dbReference type="SUPFAM" id="SSF55073">
    <property type="entry name" value="Nucleotide cyclase"/>
    <property type="match status" value="1"/>
</dbReference>
<reference evidence="3 4" key="1">
    <citation type="submission" date="2019-07" db="EMBL/GenBank/DDBJ databases">
        <title>Genome sequencing of 100 strains of the haloalkaliphilic chemolithoautotrophic sulfur-oxidizing bacterium Thioalkalivibrio.</title>
        <authorList>
            <person name="Muyzer G."/>
        </authorList>
    </citation>
    <scope>NUCLEOTIDE SEQUENCE [LARGE SCALE GENOMIC DNA]</scope>
    <source>
        <strain evidence="3 4">ASO4-4</strain>
    </source>
</reference>
<dbReference type="Pfam" id="PF01590">
    <property type="entry name" value="GAF"/>
    <property type="match status" value="1"/>
</dbReference>
<dbReference type="RefSeq" id="WP_144685903.1">
    <property type="nucleotide sequence ID" value="NZ_VLLC01000024.1"/>
</dbReference>
<dbReference type="SMART" id="SM00065">
    <property type="entry name" value="GAF"/>
    <property type="match status" value="1"/>
</dbReference>
<dbReference type="OrthoDB" id="9759607at2"/>
<dbReference type="GO" id="GO:0043709">
    <property type="term" value="P:cell adhesion involved in single-species biofilm formation"/>
    <property type="evidence" value="ECO:0007669"/>
    <property type="project" value="TreeGrafter"/>
</dbReference>
<dbReference type="NCBIfam" id="TIGR00254">
    <property type="entry name" value="GGDEF"/>
    <property type="match status" value="1"/>
</dbReference>
<evidence type="ECO:0000259" key="2">
    <source>
        <dbReference type="PROSITE" id="PS50887"/>
    </source>
</evidence>
<dbReference type="GO" id="GO:0052621">
    <property type="term" value="F:diguanylate cyclase activity"/>
    <property type="evidence" value="ECO:0007669"/>
    <property type="project" value="UniProtKB-EC"/>
</dbReference>
<keyword evidence="4" id="KW-1185">Reference proteome</keyword>
<dbReference type="AlphaFoldDB" id="A0A562RGB8"/>
<dbReference type="CDD" id="cd01949">
    <property type="entry name" value="GGDEF"/>
    <property type="match status" value="1"/>
</dbReference>
<dbReference type="GO" id="GO:1902201">
    <property type="term" value="P:negative regulation of bacterial-type flagellum-dependent cell motility"/>
    <property type="evidence" value="ECO:0007669"/>
    <property type="project" value="TreeGrafter"/>
</dbReference>
<comment type="caution">
    <text evidence="3">The sequence shown here is derived from an EMBL/GenBank/DDBJ whole genome shotgun (WGS) entry which is preliminary data.</text>
</comment>
<dbReference type="Gene3D" id="3.30.70.270">
    <property type="match status" value="1"/>
</dbReference>
<dbReference type="InterPro" id="IPR050469">
    <property type="entry name" value="Diguanylate_Cyclase"/>
</dbReference>
<dbReference type="EMBL" id="VLLC01000024">
    <property type="protein sequence ID" value="TWI68117.1"/>
    <property type="molecule type" value="Genomic_DNA"/>
</dbReference>
<proteinExistence type="predicted"/>
<dbReference type="Proteomes" id="UP000318307">
    <property type="component" value="Unassembled WGS sequence"/>
</dbReference>
<protein>
    <recommendedName>
        <fullName evidence="1">diguanylate cyclase</fullName>
        <ecNumber evidence="1">2.7.7.65</ecNumber>
    </recommendedName>
</protein>
<dbReference type="Gene3D" id="3.30.450.40">
    <property type="match status" value="1"/>
</dbReference>
<gene>
    <name evidence="3" type="ORF">LZ24_02693</name>
</gene>
<organism evidence="3 4">
    <name type="scientific">Desulfobotulus alkaliphilus</name>
    <dbReference type="NCBI Taxonomy" id="622671"/>
    <lineage>
        <taxon>Bacteria</taxon>
        <taxon>Pseudomonadati</taxon>
        <taxon>Thermodesulfobacteriota</taxon>
        <taxon>Desulfobacteria</taxon>
        <taxon>Desulfobacterales</taxon>
        <taxon>Desulfobacteraceae</taxon>
        <taxon>Desulfobotulus</taxon>
    </lineage>
</organism>
<dbReference type="PROSITE" id="PS50887">
    <property type="entry name" value="GGDEF"/>
    <property type="match status" value="1"/>
</dbReference>
<feature type="domain" description="GGDEF" evidence="2">
    <location>
        <begin position="214"/>
        <end position="349"/>
    </location>
</feature>
<dbReference type="Pfam" id="PF00990">
    <property type="entry name" value="GGDEF"/>
    <property type="match status" value="1"/>
</dbReference>
<dbReference type="SUPFAM" id="SSF55781">
    <property type="entry name" value="GAF domain-like"/>
    <property type="match status" value="1"/>
</dbReference>
<dbReference type="GO" id="GO:0005886">
    <property type="term" value="C:plasma membrane"/>
    <property type="evidence" value="ECO:0007669"/>
    <property type="project" value="TreeGrafter"/>
</dbReference>
<dbReference type="InterPro" id="IPR029016">
    <property type="entry name" value="GAF-like_dom_sf"/>
</dbReference>
<dbReference type="InterPro" id="IPR003018">
    <property type="entry name" value="GAF"/>
</dbReference>
<dbReference type="SMART" id="SM00267">
    <property type="entry name" value="GGDEF"/>
    <property type="match status" value="1"/>
</dbReference>
<dbReference type="InterPro" id="IPR000160">
    <property type="entry name" value="GGDEF_dom"/>
</dbReference>
<evidence type="ECO:0000256" key="1">
    <source>
        <dbReference type="ARBA" id="ARBA00012528"/>
    </source>
</evidence>
<dbReference type="InterPro" id="IPR043128">
    <property type="entry name" value="Rev_trsase/Diguanyl_cyclase"/>
</dbReference>
<sequence>MGPLAEEMNQPLESKALLACLEVGKTLTSTLDLNEILQLIMEKISSFVAAEHWSLLLRNEESGELSFKIIVGIDKEFLSDVTIEKGRGIAGYVAESGESLFVPSVKNDPRFFPGIDAVTGFETRSAFCLPLCIHGKVLGVIEILNLEDVKIFKELHLPILTLLADYAAIAIRNAQFLDHIRLLSITDEYTGLYNARYMHELLEKMLHALHTENKKAAVVFMDMDHFKTVVDTRGHLMGSEVLREVGQTVKAALSKKDIVIKYGGDEYVMIFPDCNRIDAHEKCTKILNAIRRTPFLQSDPQPPVHVTASLGFAIYPDDAVTRKQLLLLADQAMYKAKKRGKNSVVSWAEEGNENA</sequence>
<dbReference type="PANTHER" id="PTHR45138">
    <property type="entry name" value="REGULATORY COMPONENTS OF SENSORY TRANSDUCTION SYSTEM"/>
    <property type="match status" value="1"/>
</dbReference>
<evidence type="ECO:0000313" key="4">
    <source>
        <dbReference type="Proteomes" id="UP000318307"/>
    </source>
</evidence>
<dbReference type="PANTHER" id="PTHR45138:SF6">
    <property type="entry name" value="DIGUANYLATE CYCLASE DGCN"/>
    <property type="match status" value="1"/>
</dbReference>
<accession>A0A562RGB8</accession>
<name>A0A562RGB8_9BACT</name>
<dbReference type="InterPro" id="IPR029787">
    <property type="entry name" value="Nucleotide_cyclase"/>
</dbReference>
<evidence type="ECO:0000313" key="3">
    <source>
        <dbReference type="EMBL" id="TWI68117.1"/>
    </source>
</evidence>
<dbReference type="EC" id="2.7.7.65" evidence="1"/>